<evidence type="ECO:0000259" key="4">
    <source>
        <dbReference type="PROSITE" id="PS50937"/>
    </source>
</evidence>
<protein>
    <submittedName>
        <fullName evidence="5">MerR family transcriptional regulator, copper efflux regulator</fullName>
    </submittedName>
</protein>
<sequence>MNISRVAEATGLSGKALRYYEEHGLVVPGRGANGYREYSERDIDALHFIQRARCAGFSVGEVRGLLELYRNPARRSRDAREMVEAKLAQVDAQIEQLLAVRANLHELARDCPGNDSPECPILQGLADIPSP</sequence>
<reference evidence="6" key="1">
    <citation type="submission" date="2016-10" db="EMBL/GenBank/DDBJ databases">
        <authorList>
            <person name="Varghese N."/>
            <person name="Submissions S."/>
        </authorList>
    </citation>
    <scope>NUCLEOTIDE SEQUENCE [LARGE SCALE GENOMIC DNA]</scope>
    <source>
        <strain evidence="6">CGMCC 1.10658</strain>
    </source>
</reference>
<keyword evidence="3" id="KW-0804">Transcription</keyword>
<dbReference type="GO" id="GO:0003677">
    <property type="term" value="F:DNA binding"/>
    <property type="evidence" value="ECO:0007669"/>
    <property type="project" value="UniProtKB-KW"/>
</dbReference>
<dbReference type="EMBL" id="FNFH01000001">
    <property type="protein sequence ID" value="SDJ57097.1"/>
    <property type="molecule type" value="Genomic_DNA"/>
</dbReference>
<keyword evidence="1" id="KW-0805">Transcription regulation</keyword>
<dbReference type="Proteomes" id="UP000199305">
    <property type="component" value="Unassembled WGS sequence"/>
</dbReference>
<dbReference type="Pfam" id="PF09278">
    <property type="entry name" value="MerR-DNA-bind"/>
    <property type="match status" value="1"/>
</dbReference>
<dbReference type="Gene3D" id="1.10.1660.10">
    <property type="match status" value="1"/>
</dbReference>
<organism evidence="5 6">
    <name type="scientific">Microbulbifer yueqingensis</name>
    <dbReference type="NCBI Taxonomy" id="658219"/>
    <lineage>
        <taxon>Bacteria</taxon>
        <taxon>Pseudomonadati</taxon>
        <taxon>Pseudomonadota</taxon>
        <taxon>Gammaproteobacteria</taxon>
        <taxon>Cellvibrionales</taxon>
        <taxon>Microbulbiferaceae</taxon>
        <taxon>Microbulbifer</taxon>
    </lineage>
</organism>
<name>A0A1G8UU70_9GAMM</name>
<gene>
    <name evidence="5" type="ORF">SAMN05216212_0268</name>
</gene>
<feature type="domain" description="HTH merR-type" evidence="4">
    <location>
        <begin position="1"/>
        <end position="68"/>
    </location>
</feature>
<evidence type="ECO:0000256" key="2">
    <source>
        <dbReference type="ARBA" id="ARBA00023125"/>
    </source>
</evidence>
<dbReference type="STRING" id="658219.SAMN05216212_0268"/>
<evidence type="ECO:0000313" key="6">
    <source>
        <dbReference type="Proteomes" id="UP000199305"/>
    </source>
</evidence>
<dbReference type="PROSITE" id="PS50937">
    <property type="entry name" value="HTH_MERR_2"/>
    <property type="match status" value="1"/>
</dbReference>
<evidence type="ECO:0000256" key="1">
    <source>
        <dbReference type="ARBA" id="ARBA00023015"/>
    </source>
</evidence>
<dbReference type="PANTHER" id="PTHR30204:SF94">
    <property type="entry name" value="HEAVY METAL-DEPENDENT TRANSCRIPTIONAL REGULATOR HI_0293-RELATED"/>
    <property type="match status" value="1"/>
</dbReference>
<dbReference type="AlphaFoldDB" id="A0A1G8UU70"/>
<keyword evidence="6" id="KW-1185">Reference proteome</keyword>
<dbReference type="GO" id="GO:0003700">
    <property type="term" value="F:DNA-binding transcription factor activity"/>
    <property type="evidence" value="ECO:0007669"/>
    <property type="project" value="InterPro"/>
</dbReference>
<dbReference type="InterPro" id="IPR015358">
    <property type="entry name" value="Tscrpt_reg_MerR_DNA-bd"/>
</dbReference>
<dbReference type="PROSITE" id="PS00552">
    <property type="entry name" value="HTH_MERR_1"/>
    <property type="match status" value="1"/>
</dbReference>
<dbReference type="InterPro" id="IPR047057">
    <property type="entry name" value="MerR_fam"/>
</dbReference>
<dbReference type="PRINTS" id="PR00040">
    <property type="entry name" value="HTHMERR"/>
</dbReference>
<dbReference type="InterPro" id="IPR000551">
    <property type="entry name" value="MerR-type_HTH_dom"/>
</dbReference>
<dbReference type="SMART" id="SM00422">
    <property type="entry name" value="HTH_MERR"/>
    <property type="match status" value="1"/>
</dbReference>
<proteinExistence type="predicted"/>
<dbReference type="RefSeq" id="WP_091506837.1">
    <property type="nucleotide sequence ID" value="NZ_FNFH01000001.1"/>
</dbReference>
<evidence type="ECO:0000313" key="5">
    <source>
        <dbReference type="EMBL" id="SDJ57097.1"/>
    </source>
</evidence>
<dbReference type="InterPro" id="IPR009061">
    <property type="entry name" value="DNA-bd_dom_put_sf"/>
</dbReference>
<dbReference type="Pfam" id="PF00376">
    <property type="entry name" value="MerR"/>
    <property type="match status" value="1"/>
</dbReference>
<accession>A0A1G8UU70</accession>
<evidence type="ECO:0000256" key="3">
    <source>
        <dbReference type="ARBA" id="ARBA00023163"/>
    </source>
</evidence>
<dbReference type="PANTHER" id="PTHR30204">
    <property type="entry name" value="REDOX-CYCLING DRUG-SENSING TRANSCRIPTIONAL ACTIVATOR SOXR"/>
    <property type="match status" value="1"/>
</dbReference>
<dbReference type="OrthoDB" id="9808480at2"/>
<keyword evidence="2" id="KW-0238">DNA-binding</keyword>
<dbReference type="SUPFAM" id="SSF46955">
    <property type="entry name" value="Putative DNA-binding domain"/>
    <property type="match status" value="1"/>
</dbReference>